<organism evidence="2 3">
    <name type="scientific">Pseudaeromonas sharmana</name>
    <dbReference type="NCBI Taxonomy" id="328412"/>
    <lineage>
        <taxon>Bacteria</taxon>
        <taxon>Pseudomonadati</taxon>
        <taxon>Pseudomonadota</taxon>
        <taxon>Gammaproteobacteria</taxon>
        <taxon>Aeromonadales</taxon>
        <taxon>Aeromonadaceae</taxon>
        <taxon>Pseudaeromonas</taxon>
    </lineage>
</organism>
<keyword evidence="1" id="KW-1133">Transmembrane helix</keyword>
<evidence type="ECO:0000313" key="3">
    <source>
        <dbReference type="Proteomes" id="UP001595692"/>
    </source>
</evidence>
<proteinExistence type="predicted"/>
<dbReference type="EMBL" id="JBHSAF010000006">
    <property type="protein sequence ID" value="MFC3913204.1"/>
    <property type="molecule type" value="Genomic_DNA"/>
</dbReference>
<reference evidence="3" key="1">
    <citation type="journal article" date="2019" name="Int. J. Syst. Evol. Microbiol.">
        <title>The Global Catalogue of Microorganisms (GCM) 10K type strain sequencing project: providing services to taxonomists for standard genome sequencing and annotation.</title>
        <authorList>
            <consortium name="The Broad Institute Genomics Platform"/>
            <consortium name="The Broad Institute Genome Sequencing Center for Infectious Disease"/>
            <person name="Wu L."/>
            <person name="Ma J."/>
        </authorList>
    </citation>
    <scope>NUCLEOTIDE SEQUENCE [LARGE SCALE GENOMIC DNA]</scope>
    <source>
        <strain evidence="3">CCUG 54939</strain>
    </source>
</reference>
<gene>
    <name evidence="2" type="ORF">ACFOSS_06975</name>
</gene>
<evidence type="ECO:0000256" key="1">
    <source>
        <dbReference type="SAM" id="Phobius"/>
    </source>
</evidence>
<feature type="transmembrane region" description="Helical" evidence="1">
    <location>
        <begin position="27"/>
        <end position="48"/>
    </location>
</feature>
<sequence>MSDLLEPAELDALLQQQAFASPRWRKLAFWLLLAALPVTCGLALHPWLSAPPLSQLPRAVRWGESPTPLTQSEQSCLSTWAERHNLAAAARMILAERERGATLVWLGKEDNRTLVLAKGLPELCR</sequence>
<keyword evidence="3" id="KW-1185">Reference proteome</keyword>
<protein>
    <submittedName>
        <fullName evidence="2">Uncharacterized protein</fullName>
    </submittedName>
</protein>
<dbReference type="RefSeq" id="WP_377151465.1">
    <property type="nucleotide sequence ID" value="NZ_JBHSAF010000006.1"/>
</dbReference>
<evidence type="ECO:0000313" key="2">
    <source>
        <dbReference type="EMBL" id="MFC3913204.1"/>
    </source>
</evidence>
<dbReference type="Proteomes" id="UP001595692">
    <property type="component" value="Unassembled WGS sequence"/>
</dbReference>
<name>A0ABV8CMP3_9GAMM</name>
<keyword evidence="1" id="KW-0812">Transmembrane</keyword>
<keyword evidence="1" id="KW-0472">Membrane</keyword>
<comment type="caution">
    <text evidence="2">The sequence shown here is derived from an EMBL/GenBank/DDBJ whole genome shotgun (WGS) entry which is preliminary data.</text>
</comment>
<accession>A0ABV8CMP3</accession>